<keyword evidence="7" id="KW-0460">Magnesium</keyword>
<dbReference type="PATRIC" id="fig|679936.5.peg.3512"/>
<dbReference type="InterPro" id="IPR052038">
    <property type="entry name" value="Type-VII_TA_antitoxin"/>
</dbReference>
<evidence type="ECO:0000256" key="4">
    <source>
        <dbReference type="ARBA" id="ARBA00022723"/>
    </source>
</evidence>
<evidence type="ECO:0000256" key="2">
    <source>
        <dbReference type="ARBA" id="ARBA00022679"/>
    </source>
</evidence>
<protein>
    <submittedName>
        <fullName evidence="9">DNA polymerase beta domain protein region</fullName>
    </submittedName>
</protein>
<evidence type="ECO:0000313" key="9">
    <source>
        <dbReference type="EMBL" id="AEW06835.1"/>
    </source>
</evidence>
<comment type="cofactor">
    <cofactor evidence="1">
        <name>Mg(2+)</name>
        <dbReference type="ChEBI" id="CHEBI:18420"/>
    </cofactor>
</comment>
<dbReference type="EMBL" id="CP003179">
    <property type="protein sequence ID" value="AEW06835.1"/>
    <property type="molecule type" value="Genomic_DNA"/>
</dbReference>
<dbReference type="GO" id="GO:0005524">
    <property type="term" value="F:ATP binding"/>
    <property type="evidence" value="ECO:0007669"/>
    <property type="project" value="UniProtKB-KW"/>
</dbReference>
<dbReference type="AlphaFoldDB" id="G8TTS6"/>
<evidence type="ECO:0000259" key="8">
    <source>
        <dbReference type="Pfam" id="PF18765"/>
    </source>
</evidence>
<proteinExistence type="predicted"/>
<evidence type="ECO:0000256" key="1">
    <source>
        <dbReference type="ARBA" id="ARBA00001946"/>
    </source>
</evidence>
<keyword evidence="10" id="KW-1185">Reference proteome</keyword>
<keyword evidence="5" id="KW-0547">Nucleotide-binding</keyword>
<evidence type="ECO:0000256" key="6">
    <source>
        <dbReference type="ARBA" id="ARBA00022840"/>
    </source>
</evidence>
<evidence type="ECO:0000256" key="7">
    <source>
        <dbReference type="ARBA" id="ARBA00022842"/>
    </source>
</evidence>
<sequence length="107" mass="12157">MDGAQREMSLSLHMAQVATICRQYGVARLALFGSILRDDFTEDSDIDVLSTLAPDSPVHTLLDWIHLKQALEDLWHHPVDLVDPERLHPLIRDEVMAEERVIYVAPS</sequence>
<feature type="domain" description="Polymerase beta nucleotidyltransferase" evidence="8">
    <location>
        <begin position="17"/>
        <end position="103"/>
    </location>
</feature>
<dbReference type="GO" id="GO:0046872">
    <property type="term" value="F:metal ion binding"/>
    <property type="evidence" value="ECO:0007669"/>
    <property type="project" value="UniProtKB-KW"/>
</dbReference>
<evidence type="ECO:0000256" key="3">
    <source>
        <dbReference type="ARBA" id="ARBA00022695"/>
    </source>
</evidence>
<reference evidence="9 10" key="2">
    <citation type="journal article" date="2012" name="Stand. Genomic Sci.">
        <title>Complete genome sequence of the moderately thermophilic mineral-sulfide-oxidizing firmicute Sulfobacillus acidophilus type strain (NAL(T)).</title>
        <authorList>
            <person name="Anderson I."/>
            <person name="Chertkov O."/>
            <person name="Chen A."/>
            <person name="Saunders E."/>
            <person name="Lapidus A."/>
            <person name="Nolan M."/>
            <person name="Lucas S."/>
            <person name="Hammon N."/>
            <person name="Deshpande S."/>
            <person name="Cheng J.F."/>
            <person name="Han C."/>
            <person name="Tapia R."/>
            <person name="Goodwin L.A."/>
            <person name="Pitluck S."/>
            <person name="Liolios K."/>
            <person name="Pagani I."/>
            <person name="Ivanova N."/>
            <person name="Mikhailova N."/>
            <person name="Pati A."/>
            <person name="Palaniappan K."/>
            <person name="Land M."/>
            <person name="Pan C."/>
            <person name="Rohde M."/>
            <person name="Pukall R."/>
            <person name="Goker M."/>
            <person name="Detter J.C."/>
            <person name="Woyke T."/>
            <person name="Bristow J."/>
            <person name="Eisen J.A."/>
            <person name="Markowitz V."/>
            <person name="Hugenholtz P."/>
            <person name="Kyrpides N.C."/>
            <person name="Klenk H.P."/>
            <person name="Mavromatis K."/>
        </authorList>
    </citation>
    <scope>NUCLEOTIDE SEQUENCE [LARGE SCALE GENOMIC DNA]</scope>
    <source>
        <strain evidence="10">ATCC 700253 / DSM 10332 / NAL</strain>
    </source>
</reference>
<dbReference type="KEGG" id="sap:Sulac_3393"/>
<dbReference type="PANTHER" id="PTHR33571">
    <property type="entry name" value="SSL8005 PROTEIN"/>
    <property type="match status" value="1"/>
</dbReference>
<dbReference type="GO" id="GO:0016779">
    <property type="term" value="F:nucleotidyltransferase activity"/>
    <property type="evidence" value="ECO:0007669"/>
    <property type="project" value="UniProtKB-KW"/>
</dbReference>
<evidence type="ECO:0000256" key="5">
    <source>
        <dbReference type="ARBA" id="ARBA00022741"/>
    </source>
</evidence>
<dbReference type="STRING" id="679936.Sulac_3393"/>
<dbReference type="InterPro" id="IPR043519">
    <property type="entry name" value="NT_sf"/>
</dbReference>
<reference evidence="10" key="1">
    <citation type="submission" date="2011-12" db="EMBL/GenBank/DDBJ databases">
        <title>The complete genome of chromosome of Sulfobacillus acidophilus DSM 10332.</title>
        <authorList>
            <person name="Lucas S."/>
            <person name="Han J."/>
            <person name="Lapidus A."/>
            <person name="Bruce D."/>
            <person name="Goodwin L."/>
            <person name="Pitluck S."/>
            <person name="Peters L."/>
            <person name="Kyrpides N."/>
            <person name="Mavromatis K."/>
            <person name="Ivanova N."/>
            <person name="Mikhailova N."/>
            <person name="Chertkov O."/>
            <person name="Saunders E."/>
            <person name="Detter J.C."/>
            <person name="Tapia R."/>
            <person name="Han C."/>
            <person name="Land M."/>
            <person name="Hauser L."/>
            <person name="Markowitz V."/>
            <person name="Cheng J.-F."/>
            <person name="Hugenholtz P."/>
            <person name="Woyke T."/>
            <person name="Wu D."/>
            <person name="Pukall R."/>
            <person name="Gehrich-Schroeter G."/>
            <person name="Schneider S."/>
            <person name="Klenk H.-P."/>
            <person name="Eisen J.A."/>
        </authorList>
    </citation>
    <scope>NUCLEOTIDE SEQUENCE [LARGE SCALE GENOMIC DNA]</scope>
    <source>
        <strain evidence="10">ATCC 700253 / DSM 10332 / NAL</strain>
    </source>
</reference>
<accession>G8TTS6</accession>
<name>G8TTS6_SULAD</name>
<dbReference type="Pfam" id="PF18765">
    <property type="entry name" value="Polbeta"/>
    <property type="match status" value="1"/>
</dbReference>
<evidence type="ECO:0000313" key="10">
    <source>
        <dbReference type="Proteomes" id="UP000005439"/>
    </source>
</evidence>
<dbReference type="CDD" id="cd05403">
    <property type="entry name" value="NT_KNTase_like"/>
    <property type="match status" value="1"/>
</dbReference>
<keyword evidence="6" id="KW-0067">ATP-binding</keyword>
<keyword evidence="2" id="KW-0808">Transferase</keyword>
<keyword evidence="4" id="KW-0479">Metal-binding</keyword>
<dbReference type="HOGENOM" id="CLU_130257_4_1_9"/>
<dbReference type="Proteomes" id="UP000005439">
    <property type="component" value="Chromosome"/>
</dbReference>
<dbReference type="SUPFAM" id="SSF81301">
    <property type="entry name" value="Nucleotidyltransferase"/>
    <property type="match status" value="1"/>
</dbReference>
<dbReference type="InterPro" id="IPR041633">
    <property type="entry name" value="Polbeta"/>
</dbReference>
<organism evidence="9 10">
    <name type="scientific">Sulfobacillus acidophilus (strain ATCC 700253 / DSM 10332 / NAL)</name>
    <dbReference type="NCBI Taxonomy" id="679936"/>
    <lineage>
        <taxon>Bacteria</taxon>
        <taxon>Bacillati</taxon>
        <taxon>Bacillota</taxon>
        <taxon>Clostridia</taxon>
        <taxon>Eubacteriales</taxon>
        <taxon>Clostridiales Family XVII. Incertae Sedis</taxon>
        <taxon>Sulfobacillus</taxon>
    </lineage>
</organism>
<keyword evidence="3" id="KW-0548">Nucleotidyltransferase</keyword>
<gene>
    <name evidence="9" type="ordered locus">Sulac_3393</name>
</gene>
<dbReference type="Gene3D" id="3.30.460.10">
    <property type="entry name" value="Beta Polymerase, domain 2"/>
    <property type="match status" value="1"/>
</dbReference>
<dbReference type="PANTHER" id="PTHR33571:SF12">
    <property type="entry name" value="BSL3053 PROTEIN"/>
    <property type="match status" value="1"/>
</dbReference>